<dbReference type="SUPFAM" id="SSF53474">
    <property type="entry name" value="alpha/beta-Hydrolases"/>
    <property type="match status" value="1"/>
</dbReference>
<dbReference type="Gene3D" id="3.40.50.1820">
    <property type="entry name" value="alpha/beta hydrolase"/>
    <property type="match status" value="1"/>
</dbReference>
<dbReference type="Proteomes" id="UP000770661">
    <property type="component" value="Unassembled WGS sequence"/>
</dbReference>
<evidence type="ECO:0000313" key="4">
    <source>
        <dbReference type="Proteomes" id="UP000770661"/>
    </source>
</evidence>
<protein>
    <submittedName>
        <fullName evidence="3">Mycophenolic acid acyl-glucuronide esterase, mitochondrial</fullName>
    </submittedName>
</protein>
<evidence type="ECO:0000259" key="2">
    <source>
        <dbReference type="Pfam" id="PF12146"/>
    </source>
</evidence>
<dbReference type="Pfam" id="PF12146">
    <property type="entry name" value="Hydrolase_4"/>
    <property type="match status" value="1"/>
</dbReference>
<keyword evidence="1" id="KW-0378">Hydrolase</keyword>
<dbReference type="GO" id="GO:0004553">
    <property type="term" value="F:hydrolase activity, hydrolyzing O-glycosyl compounds"/>
    <property type="evidence" value="ECO:0007669"/>
    <property type="project" value="TreeGrafter"/>
</dbReference>
<keyword evidence="4" id="KW-1185">Reference proteome</keyword>
<evidence type="ECO:0000313" key="3">
    <source>
        <dbReference type="EMBL" id="KAG0729421.1"/>
    </source>
</evidence>
<dbReference type="AlphaFoldDB" id="A0A8J5D2K9"/>
<organism evidence="3 4">
    <name type="scientific">Chionoecetes opilio</name>
    <name type="common">Atlantic snow crab</name>
    <name type="synonym">Cancer opilio</name>
    <dbReference type="NCBI Taxonomy" id="41210"/>
    <lineage>
        <taxon>Eukaryota</taxon>
        <taxon>Metazoa</taxon>
        <taxon>Ecdysozoa</taxon>
        <taxon>Arthropoda</taxon>
        <taxon>Crustacea</taxon>
        <taxon>Multicrustacea</taxon>
        <taxon>Malacostraca</taxon>
        <taxon>Eumalacostraca</taxon>
        <taxon>Eucarida</taxon>
        <taxon>Decapoda</taxon>
        <taxon>Pleocyemata</taxon>
        <taxon>Brachyura</taxon>
        <taxon>Eubrachyura</taxon>
        <taxon>Majoidea</taxon>
        <taxon>Majidae</taxon>
        <taxon>Chionoecetes</taxon>
    </lineage>
</organism>
<gene>
    <name evidence="3" type="primary">ABHD10</name>
    <name evidence="3" type="ORF">GWK47_000328</name>
</gene>
<dbReference type="EMBL" id="JACEEZ010001226">
    <property type="protein sequence ID" value="KAG0729421.1"/>
    <property type="molecule type" value="Genomic_DNA"/>
</dbReference>
<name>A0A8J5D2K9_CHIOP</name>
<reference evidence="3" key="1">
    <citation type="submission" date="2020-07" db="EMBL/GenBank/DDBJ databases">
        <title>The High-quality genome of the commercially important snow crab, Chionoecetes opilio.</title>
        <authorList>
            <person name="Jeong J.-H."/>
            <person name="Ryu S."/>
        </authorList>
    </citation>
    <scope>NUCLEOTIDE SEQUENCE</scope>
    <source>
        <strain evidence="3">MADBK_172401_WGS</strain>
        <tissue evidence="3">Digestive gland</tissue>
    </source>
</reference>
<dbReference type="InterPro" id="IPR052382">
    <property type="entry name" value="ABHD10_acyl-thioesterase"/>
</dbReference>
<dbReference type="OrthoDB" id="408373at2759"/>
<feature type="domain" description="Serine aminopeptidase S33" evidence="2">
    <location>
        <begin position="97"/>
        <end position="294"/>
    </location>
</feature>
<sequence length="318" mass="35846">MSMNKLQCLASSLAASRRLLTTPRRPALRPPLRAFHVSTSEPETLFHEVKDGASGKVRRLAYHRVSGPRRHGLIYIPGFMAHKGGGKPLALHPFSQKYGFPYVRYDPSGLGESEGVKKTETRFSLWLEDAQEMLLNATDGPQIVVITCHLVQRHPEKFAGILMLAPGINFHSRYEKVLRSQLTPELLQKFEAGMYYRLLRRRVNEVRRPMIRCGAVSLYAPDYGEFPITKGHFEDMKKFALSREPDQIPVPVPVRIIHGVKDKDVPHTESLPLLHSLEGDVHLTFLKHAGHTLLDPASLEVIYDAILKLALEVDQGAK</sequence>
<comment type="caution">
    <text evidence="3">The sequence shown here is derived from an EMBL/GenBank/DDBJ whole genome shotgun (WGS) entry which is preliminary data.</text>
</comment>
<dbReference type="InterPro" id="IPR022742">
    <property type="entry name" value="Hydrolase_4"/>
</dbReference>
<dbReference type="PANTHER" id="PTHR16138:SF7">
    <property type="entry name" value="PALMITOYL-PROTEIN THIOESTERASE ABHD10, MITOCHONDRIAL"/>
    <property type="match status" value="1"/>
</dbReference>
<dbReference type="PANTHER" id="PTHR16138">
    <property type="entry name" value="MYCOPHENOLIC ACID ACYL-GLUCURONIDE ESTERASE, MITOCHONDRIAL"/>
    <property type="match status" value="1"/>
</dbReference>
<dbReference type="InterPro" id="IPR029058">
    <property type="entry name" value="AB_hydrolase_fold"/>
</dbReference>
<accession>A0A8J5D2K9</accession>
<evidence type="ECO:0000256" key="1">
    <source>
        <dbReference type="ARBA" id="ARBA00022801"/>
    </source>
</evidence>
<proteinExistence type="predicted"/>